<dbReference type="Pfam" id="PF04264">
    <property type="entry name" value="YceI"/>
    <property type="match status" value="1"/>
</dbReference>
<reference evidence="2" key="2">
    <citation type="submission" date="2023-04" db="EMBL/GenBank/DDBJ databases">
        <title>Paracnuella aquatica gen. nov., sp. nov., a member of the family Chitinophagaceae isolated from a hot spring.</title>
        <authorList>
            <person name="Wang C."/>
        </authorList>
    </citation>
    <scope>NUCLEOTIDE SEQUENCE</scope>
    <source>
        <strain evidence="2">LB-8</strain>
    </source>
</reference>
<feature type="domain" description="Lipid/polyisoprenoid-binding YceI-like" evidence="1">
    <location>
        <begin position="42"/>
        <end position="202"/>
    </location>
</feature>
<comment type="caution">
    <text evidence="2">The sequence shown here is derived from an EMBL/GenBank/DDBJ whole genome shotgun (WGS) entry which is preliminary data.</text>
</comment>
<dbReference type="PANTHER" id="PTHR34406:SF1">
    <property type="entry name" value="PROTEIN YCEI"/>
    <property type="match status" value="1"/>
</dbReference>
<gene>
    <name evidence="2" type="ORF">OCK74_01845</name>
</gene>
<accession>A0A9X2XT55</accession>
<reference evidence="2" key="1">
    <citation type="submission" date="2022-09" db="EMBL/GenBank/DDBJ databases">
        <authorList>
            <person name="Yuan C."/>
            <person name="Ke Z."/>
        </authorList>
    </citation>
    <scope>NUCLEOTIDE SEQUENCE</scope>
    <source>
        <strain evidence="2">LB-8</strain>
    </source>
</reference>
<evidence type="ECO:0000313" key="3">
    <source>
        <dbReference type="Proteomes" id="UP001155483"/>
    </source>
</evidence>
<dbReference type="InterPro" id="IPR036761">
    <property type="entry name" value="TTHA0802/YceI-like_sf"/>
</dbReference>
<dbReference type="AlphaFoldDB" id="A0A9X2XT55"/>
<organism evidence="2 3">
    <name type="scientific">Paraflavisolibacter caeni</name>
    <dbReference type="NCBI Taxonomy" id="2982496"/>
    <lineage>
        <taxon>Bacteria</taxon>
        <taxon>Pseudomonadati</taxon>
        <taxon>Bacteroidota</taxon>
        <taxon>Chitinophagia</taxon>
        <taxon>Chitinophagales</taxon>
        <taxon>Chitinophagaceae</taxon>
        <taxon>Paraflavisolibacter</taxon>
    </lineage>
</organism>
<dbReference type="Gene3D" id="2.40.128.110">
    <property type="entry name" value="Lipid/polyisoprenoid-binding, YceI-like"/>
    <property type="match status" value="1"/>
</dbReference>
<dbReference type="SUPFAM" id="SSF101874">
    <property type="entry name" value="YceI-like"/>
    <property type="match status" value="1"/>
</dbReference>
<evidence type="ECO:0000259" key="1">
    <source>
        <dbReference type="SMART" id="SM00867"/>
    </source>
</evidence>
<dbReference type="EMBL" id="JAOTIF010000001">
    <property type="protein sequence ID" value="MCU7547832.1"/>
    <property type="molecule type" value="Genomic_DNA"/>
</dbReference>
<keyword evidence="3" id="KW-1185">Reference proteome</keyword>
<sequence length="203" mass="21702">MKTALSARLPIIRQMILTAVLGIVALISSLYVNAQNGVRSSDIKVLGTSNLHDWKMKAQSTSLSAKFDLKPGTNQLTELSALSFTMPVKGLKSDESLMDSRAYSTLKADKYEKIAFNMSSAVVTPGANNQYVVKATGNLTISGVTKPVTLVANGVVNPDKSITITGAQKIKMSEFGVKPPTFMLGALKVGDVVTVEYNLKFNG</sequence>
<name>A0A9X2XT55_9BACT</name>
<dbReference type="SMART" id="SM00867">
    <property type="entry name" value="YceI"/>
    <property type="match status" value="1"/>
</dbReference>
<dbReference type="Proteomes" id="UP001155483">
    <property type="component" value="Unassembled WGS sequence"/>
</dbReference>
<evidence type="ECO:0000313" key="2">
    <source>
        <dbReference type="EMBL" id="MCU7547832.1"/>
    </source>
</evidence>
<proteinExistence type="predicted"/>
<dbReference type="RefSeq" id="WP_279295277.1">
    <property type="nucleotide sequence ID" value="NZ_JAOTIF010000001.1"/>
</dbReference>
<dbReference type="InterPro" id="IPR007372">
    <property type="entry name" value="Lipid/polyisoprenoid-bd_YceI"/>
</dbReference>
<protein>
    <submittedName>
        <fullName evidence="2">YceI family protein</fullName>
    </submittedName>
</protein>
<dbReference type="PANTHER" id="PTHR34406">
    <property type="entry name" value="PROTEIN YCEI"/>
    <property type="match status" value="1"/>
</dbReference>